<dbReference type="AlphaFoldDB" id="A0A2H3C0T4"/>
<feature type="binding site" evidence="6">
    <location>
        <position position="204"/>
    </location>
    <ligand>
        <name>substrate</name>
    </ligand>
</feature>
<accession>A0A2H3C0T4</accession>
<dbReference type="GO" id="GO:0004040">
    <property type="term" value="F:amidase activity"/>
    <property type="evidence" value="ECO:0007669"/>
    <property type="project" value="UniProtKB-EC"/>
</dbReference>
<dbReference type="STRING" id="1076256.A0A2H3C0T4"/>
<proteinExistence type="inferred from homology"/>
<dbReference type="Gene3D" id="3.90.1300.10">
    <property type="entry name" value="Amidase signature (AS) domain"/>
    <property type="match status" value="1"/>
</dbReference>
<feature type="binding site" evidence="6">
    <location>
        <position position="178"/>
    </location>
    <ligand>
        <name>substrate</name>
    </ligand>
</feature>
<protein>
    <recommendedName>
        <fullName evidence="3">amidase</fullName>
        <ecNumber evidence="3">3.5.1.4</ecNumber>
    </recommendedName>
</protein>
<feature type="region of interest" description="Disordered" evidence="7">
    <location>
        <begin position="392"/>
        <end position="411"/>
    </location>
</feature>
<keyword evidence="4" id="KW-0378">Hydrolase</keyword>
<dbReference type="PROSITE" id="PS00571">
    <property type="entry name" value="AMIDASES"/>
    <property type="match status" value="1"/>
</dbReference>
<evidence type="ECO:0000256" key="7">
    <source>
        <dbReference type="SAM" id="MobiDB-lite"/>
    </source>
</evidence>
<dbReference type="EC" id="3.5.1.4" evidence="3"/>
<dbReference type="Pfam" id="PF01425">
    <property type="entry name" value="Amidase"/>
    <property type="match status" value="1"/>
</dbReference>
<dbReference type="InterPro" id="IPR023631">
    <property type="entry name" value="Amidase_dom"/>
</dbReference>
<reference evidence="10" key="1">
    <citation type="journal article" date="2017" name="Nat. Ecol. Evol.">
        <title>Genome expansion and lineage-specific genetic innovations in the forest pathogenic fungi Armillaria.</title>
        <authorList>
            <person name="Sipos G."/>
            <person name="Prasanna A.N."/>
            <person name="Walter M.C."/>
            <person name="O'Connor E."/>
            <person name="Balint B."/>
            <person name="Krizsan K."/>
            <person name="Kiss B."/>
            <person name="Hess J."/>
            <person name="Varga T."/>
            <person name="Slot J."/>
            <person name="Riley R."/>
            <person name="Boka B."/>
            <person name="Rigling D."/>
            <person name="Barry K."/>
            <person name="Lee J."/>
            <person name="Mihaltcheva S."/>
            <person name="LaButti K."/>
            <person name="Lipzen A."/>
            <person name="Waldron R."/>
            <person name="Moloney N.M."/>
            <person name="Sperisen C."/>
            <person name="Kredics L."/>
            <person name="Vagvoelgyi C."/>
            <person name="Patrignani A."/>
            <person name="Fitzpatrick D."/>
            <person name="Nagy I."/>
            <person name="Doyle S."/>
            <person name="Anderson J.B."/>
            <person name="Grigoriev I.V."/>
            <person name="Gueldener U."/>
            <person name="Muensterkoetter M."/>
            <person name="Nagy L.G."/>
        </authorList>
    </citation>
    <scope>NUCLEOTIDE SEQUENCE [LARGE SCALE GENOMIC DNA]</scope>
    <source>
        <strain evidence="10">28-4</strain>
    </source>
</reference>
<evidence type="ECO:0000313" key="9">
    <source>
        <dbReference type="EMBL" id="PBK76701.1"/>
    </source>
</evidence>
<feature type="domain" description="Amidase" evidence="8">
    <location>
        <begin position="73"/>
        <end position="545"/>
    </location>
</feature>
<feature type="active site" description="Acyl-ester intermediate" evidence="5">
    <location>
        <position position="228"/>
    </location>
</feature>
<keyword evidence="10" id="KW-1185">Reference proteome</keyword>
<evidence type="ECO:0000256" key="2">
    <source>
        <dbReference type="ARBA" id="ARBA00009199"/>
    </source>
</evidence>
<evidence type="ECO:0000256" key="1">
    <source>
        <dbReference type="ARBA" id="ARBA00001311"/>
    </source>
</evidence>
<dbReference type="PANTHER" id="PTHR46072">
    <property type="entry name" value="AMIDASE-RELATED-RELATED"/>
    <property type="match status" value="1"/>
</dbReference>
<dbReference type="SUPFAM" id="SSF75304">
    <property type="entry name" value="Amidase signature (AS) enzymes"/>
    <property type="match status" value="1"/>
</dbReference>
<comment type="catalytic activity">
    <reaction evidence="1">
        <text>a monocarboxylic acid amide + H2O = a monocarboxylate + NH4(+)</text>
        <dbReference type="Rhea" id="RHEA:12020"/>
        <dbReference type="ChEBI" id="CHEBI:15377"/>
        <dbReference type="ChEBI" id="CHEBI:28938"/>
        <dbReference type="ChEBI" id="CHEBI:35757"/>
        <dbReference type="ChEBI" id="CHEBI:83628"/>
        <dbReference type="EC" id="3.5.1.4"/>
    </reaction>
</comment>
<evidence type="ECO:0000259" key="8">
    <source>
        <dbReference type="Pfam" id="PF01425"/>
    </source>
</evidence>
<name>A0A2H3C0T4_9AGAR</name>
<dbReference type="PIRSF" id="PIRSF001221">
    <property type="entry name" value="Amidase_fungi"/>
    <property type="match status" value="1"/>
</dbReference>
<evidence type="ECO:0000313" key="10">
    <source>
        <dbReference type="Proteomes" id="UP000218334"/>
    </source>
</evidence>
<evidence type="ECO:0000256" key="4">
    <source>
        <dbReference type="ARBA" id="ARBA00022801"/>
    </source>
</evidence>
<organism evidence="9 10">
    <name type="scientific">Armillaria solidipes</name>
    <dbReference type="NCBI Taxonomy" id="1076256"/>
    <lineage>
        <taxon>Eukaryota</taxon>
        <taxon>Fungi</taxon>
        <taxon>Dikarya</taxon>
        <taxon>Basidiomycota</taxon>
        <taxon>Agaricomycotina</taxon>
        <taxon>Agaricomycetes</taxon>
        <taxon>Agaricomycetidae</taxon>
        <taxon>Agaricales</taxon>
        <taxon>Marasmiineae</taxon>
        <taxon>Physalacriaceae</taxon>
        <taxon>Armillaria</taxon>
    </lineage>
</organism>
<dbReference type="EMBL" id="KZ293416">
    <property type="protein sequence ID" value="PBK76701.1"/>
    <property type="molecule type" value="Genomic_DNA"/>
</dbReference>
<feature type="active site" description="Charge relay system" evidence="5">
    <location>
        <position position="129"/>
    </location>
</feature>
<dbReference type="InterPro" id="IPR036928">
    <property type="entry name" value="AS_sf"/>
</dbReference>
<evidence type="ECO:0000256" key="5">
    <source>
        <dbReference type="PIRSR" id="PIRSR001221-1"/>
    </source>
</evidence>
<comment type="similarity">
    <text evidence="2">Belongs to the amidase family.</text>
</comment>
<feature type="binding site" evidence="6">
    <location>
        <begin position="225"/>
        <end position="228"/>
    </location>
    <ligand>
        <name>substrate</name>
    </ligand>
</feature>
<sequence length="567" mass="62474">MTWKEVVSEKQKRQLASIPQEWTLADLPSKDHLDVTAFPDSCGLLTPTELEITRSEVDGLLSRLANGEWTSVEVTTAFYKRAIIAHQLTNCLTEIFVEKALAKAVERDAYLKETGKVLGPLHGLPVSLKDQINIKGTESTMGYVSWIGTFAERNAVLVDVLESLGAVPFVKTNVPQTLMWGETFNNVFGRTYNPHNRSLTSGGSSGGEGALIALRGSPLGIGSDIGGSIRIPSSFCGIYGLRPSHGRVPYAGCVNSMEGQDSIMSVLGPMSNSLSGLKHFMKAVVDAEPWYRDALVIPKAWSEEEYKLVNHGNGKSLCFGILWDDRSVVPNPPIIRGLEMTKKALLAAGHKVVDWEPFKHDAFSRTSYEIWGAGCDEDYRVVAQISGEPIISTMRPEGNSETAKSEDNGDISAHNGGLSAYQLWQVQKQKRNLRQEYLEYWQATEKITGTGRPVDAIIAPVAPYAAPPHGLNRITDYTRIWNVLDYTALVIPVSKVDGYLDVKKPPHRFYSDRDRKNFDQYNPETFRNAPVAVQIVGRTLEEEAVIGMAEIVDAALRATKSQSGSFL</sequence>
<dbReference type="Proteomes" id="UP000218334">
    <property type="component" value="Unassembled WGS sequence"/>
</dbReference>
<gene>
    <name evidence="9" type="ORF">ARMSODRAFT_948529</name>
</gene>
<dbReference type="PANTHER" id="PTHR46072:SF2">
    <property type="entry name" value="AMIDASE (EUROFUNG)"/>
    <property type="match status" value="1"/>
</dbReference>
<feature type="active site" description="Charge relay system" evidence="5">
    <location>
        <position position="204"/>
    </location>
</feature>
<evidence type="ECO:0000256" key="3">
    <source>
        <dbReference type="ARBA" id="ARBA00012922"/>
    </source>
</evidence>
<evidence type="ECO:0000256" key="6">
    <source>
        <dbReference type="PIRSR" id="PIRSR001221-2"/>
    </source>
</evidence>
<dbReference type="InterPro" id="IPR020556">
    <property type="entry name" value="Amidase_CS"/>
</dbReference>